<evidence type="ECO:0000313" key="2">
    <source>
        <dbReference type="Proteomes" id="UP000735302"/>
    </source>
</evidence>
<sequence length="140" mass="16201">MVEDLGQLQEHFLVHSRQISQKCECFSVEKCVCLCHCQREELKSNIFLQFDDLSVKRIVDCHQVTVIKLCHIQWCYLSLHWLHLPLSSASYLHRLICVLGGQGKYVMFVTEDPQFGPVVSNPLRQKQSQLQQTLEAFPNG</sequence>
<name>A0AAV4E0L1_9GAST</name>
<keyword evidence="2" id="KW-1185">Reference proteome</keyword>
<protein>
    <submittedName>
        <fullName evidence="1">Uncharacterized protein</fullName>
    </submittedName>
</protein>
<dbReference type="AlphaFoldDB" id="A0AAV4E0L1"/>
<gene>
    <name evidence="1" type="ORF">PoB_007633900</name>
</gene>
<comment type="caution">
    <text evidence="1">The sequence shown here is derived from an EMBL/GenBank/DDBJ whole genome shotgun (WGS) entry which is preliminary data.</text>
</comment>
<evidence type="ECO:0000313" key="1">
    <source>
        <dbReference type="EMBL" id="GFO49834.1"/>
    </source>
</evidence>
<reference evidence="1 2" key="1">
    <citation type="journal article" date="2021" name="Elife">
        <title>Chloroplast acquisition without the gene transfer in kleptoplastic sea slugs, Plakobranchus ocellatus.</title>
        <authorList>
            <person name="Maeda T."/>
            <person name="Takahashi S."/>
            <person name="Yoshida T."/>
            <person name="Shimamura S."/>
            <person name="Takaki Y."/>
            <person name="Nagai Y."/>
            <person name="Toyoda A."/>
            <person name="Suzuki Y."/>
            <person name="Arimoto A."/>
            <person name="Ishii H."/>
            <person name="Satoh N."/>
            <person name="Nishiyama T."/>
            <person name="Hasebe M."/>
            <person name="Maruyama T."/>
            <person name="Minagawa J."/>
            <person name="Obokata J."/>
            <person name="Shigenobu S."/>
        </authorList>
    </citation>
    <scope>NUCLEOTIDE SEQUENCE [LARGE SCALE GENOMIC DNA]</scope>
</reference>
<organism evidence="1 2">
    <name type="scientific">Plakobranchus ocellatus</name>
    <dbReference type="NCBI Taxonomy" id="259542"/>
    <lineage>
        <taxon>Eukaryota</taxon>
        <taxon>Metazoa</taxon>
        <taxon>Spiralia</taxon>
        <taxon>Lophotrochozoa</taxon>
        <taxon>Mollusca</taxon>
        <taxon>Gastropoda</taxon>
        <taxon>Heterobranchia</taxon>
        <taxon>Euthyneura</taxon>
        <taxon>Panpulmonata</taxon>
        <taxon>Sacoglossa</taxon>
        <taxon>Placobranchoidea</taxon>
        <taxon>Plakobranchidae</taxon>
        <taxon>Plakobranchus</taxon>
    </lineage>
</organism>
<accession>A0AAV4E0L1</accession>
<dbReference type="EMBL" id="BLXT01008519">
    <property type="protein sequence ID" value="GFO49834.1"/>
    <property type="molecule type" value="Genomic_DNA"/>
</dbReference>
<proteinExistence type="predicted"/>
<dbReference type="Proteomes" id="UP000735302">
    <property type="component" value="Unassembled WGS sequence"/>
</dbReference>